<dbReference type="Gene3D" id="4.10.60.10">
    <property type="entry name" value="Zinc finger, CCHC-type"/>
    <property type="match status" value="1"/>
</dbReference>
<evidence type="ECO:0000313" key="4">
    <source>
        <dbReference type="Proteomes" id="UP001152523"/>
    </source>
</evidence>
<dbReference type="InterPro" id="IPR036875">
    <property type="entry name" value="Znf_CCHC_sf"/>
</dbReference>
<dbReference type="EMBL" id="CAMAPF010000930">
    <property type="protein sequence ID" value="CAH9123333.1"/>
    <property type="molecule type" value="Genomic_DNA"/>
</dbReference>
<keyword evidence="1" id="KW-0479">Metal-binding</keyword>
<proteinExistence type="predicted"/>
<evidence type="ECO:0000313" key="3">
    <source>
        <dbReference type="EMBL" id="CAH9123333.1"/>
    </source>
</evidence>
<evidence type="ECO:0000256" key="1">
    <source>
        <dbReference type="PROSITE-ProRule" id="PRU00047"/>
    </source>
</evidence>
<dbReference type="InterPro" id="IPR001878">
    <property type="entry name" value="Znf_CCHC"/>
</dbReference>
<dbReference type="Pfam" id="PF14223">
    <property type="entry name" value="Retrotran_gag_2"/>
    <property type="match status" value="1"/>
</dbReference>
<dbReference type="AlphaFoldDB" id="A0AAV0EHK9"/>
<dbReference type="GO" id="GO:0008270">
    <property type="term" value="F:zinc ion binding"/>
    <property type="evidence" value="ECO:0007669"/>
    <property type="project" value="UniProtKB-KW"/>
</dbReference>
<reference evidence="3" key="1">
    <citation type="submission" date="2022-07" db="EMBL/GenBank/DDBJ databases">
        <authorList>
            <person name="Macas J."/>
            <person name="Novak P."/>
            <person name="Neumann P."/>
        </authorList>
    </citation>
    <scope>NUCLEOTIDE SEQUENCE</scope>
</reference>
<comment type="caution">
    <text evidence="3">The sequence shown here is derived from an EMBL/GenBank/DDBJ whole genome shotgun (WGS) entry which is preliminary data.</text>
</comment>
<keyword evidence="1" id="KW-0862">Zinc</keyword>
<dbReference type="Proteomes" id="UP001152523">
    <property type="component" value="Unassembled WGS sequence"/>
</dbReference>
<organism evidence="3 4">
    <name type="scientific">Cuscuta epithymum</name>
    <dbReference type="NCBI Taxonomy" id="186058"/>
    <lineage>
        <taxon>Eukaryota</taxon>
        <taxon>Viridiplantae</taxon>
        <taxon>Streptophyta</taxon>
        <taxon>Embryophyta</taxon>
        <taxon>Tracheophyta</taxon>
        <taxon>Spermatophyta</taxon>
        <taxon>Magnoliopsida</taxon>
        <taxon>eudicotyledons</taxon>
        <taxon>Gunneridae</taxon>
        <taxon>Pentapetalae</taxon>
        <taxon>asterids</taxon>
        <taxon>lamiids</taxon>
        <taxon>Solanales</taxon>
        <taxon>Convolvulaceae</taxon>
        <taxon>Cuscuteae</taxon>
        <taxon>Cuscuta</taxon>
        <taxon>Cuscuta subgen. Cuscuta</taxon>
    </lineage>
</organism>
<sequence>MAGVVQPANVSDMKCDIPELRGDNYKVWKERVLLHLGWMDIDYAIRKDEPPAITTKISAGIRGSVDQNTKVKDLLKAIDEQFATSDKALASTLIIQFSTMKLTGIRGVREHIMRMRDIAAQLKALEVTMSDAFLVHYIIYTLPHQYAPFKISYNTHKEKWSINELLTMCVQEEERLMMEEGERVNLTVHEKKKKDHAKGKGSIPPKAVIKKESKCFFCKKKGHMKKECSKFKSWLEKKGYGKPKETSGK</sequence>
<dbReference type="GO" id="GO:0003676">
    <property type="term" value="F:nucleic acid binding"/>
    <property type="evidence" value="ECO:0007669"/>
    <property type="project" value="InterPro"/>
</dbReference>
<dbReference type="PANTHER" id="PTHR35317">
    <property type="entry name" value="OS04G0629600 PROTEIN"/>
    <property type="match status" value="1"/>
</dbReference>
<keyword evidence="1" id="KW-0863">Zinc-finger</keyword>
<evidence type="ECO:0000259" key="2">
    <source>
        <dbReference type="PROSITE" id="PS50158"/>
    </source>
</evidence>
<gene>
    <name evidence="3" type="ORF">CEPIT_LOCUS25135</name>
</gene>
<accession>A0AAV0EHK9</accession>
<keyword evidence="4" id="KW-1185">Reference proteome</keyword>
<dbReference type="PANTHER" id="PTHR35317:SF23">
    <property type="entry name" value="OS04G0629600 PROTEIN"/>
    <property type="match status" value="1"/>
</dbReference>
<dbReference type="SUPFAM" id="SSF57756">
    <property type="entry name" value="Retrovirus zinc finger-like domains"/>
    <property type="match status" value="1"/>
</dbReference>
<feature type="domain" description="CCHC-type" evidence="2">
    <location>
        <begin position="214"/>
        <end position="230"/>
    </location>
</feature>
<name>A0AAV0EHK9_9ASTE</name>
<dbReference type="PROSITE" id="PS50158">
    <property type="entry name" value="ZF_CCHC"/>
    <property type="match status" value="1"/>
</dbReference>
<protein>
    <recommendedName>
        <fullName evidence="2">CCHC-type domain-containing protein</fullName>
    </recommendedName>
</protein>